<dbReference type="Gene3D" id="3.30.360.10">
    <property type="entry name" value="Dihydrodipicolinate Reductase, domain 2"/>
    <property type="match status" value="1"/>
</dbReference>
<dbReference type="SUPFAM" id="SSF51735">
    <property type="entry name" value="NAD(P)-binding Rossmann-fold domains"/>
    <property type="match status" value="1"/>
</dbReference>
<reference evidence="2" key="1">
    <citation type="submission" date="2018-05" db="EMBL/GenBank/DDBJ databases">
        <authorList>
            <person name="Lanie J.A."/>
            <person name="Ng W.-L."/>
            <person name="Kazmierczak K.M."/>
            <person name="Andrzejewski T.M."/>
            <person name="Davidsen T.M."/>
            <person name="Wayne K.J."/>
            <person name="Tettelin H."/>
            <person name="Glass J.I."/>
            <person name="Rusch D."/>
            <person name="Podicherti R."/>
            <person name="Tsui H.-C.T."/>
            <person name="Winkler M.E."/>
        </authorList>
    </citation>
    <scope>NUCLEOTIDE SEQUENCE</scope>
</reference>
<dbReference type="GO" id="GO:0000166">
    <property type="term" value="F:nucleotide binding"/>
    <property type="evidence" value="ECO:0007669"/>
    <property type="project" value="InterPro"/>
</dbReference>
<feature type="non-terminal residue" evidence="2">
    <location>
        <position position="281"/>
    </location>
</feature>
<dbReference type="EMBL" id="UINC01064651">
    <property type="protein sequence ID" value="SVB93518.1"/>
    <property type="molecule type" value="Genomic_DNA"/>
</dbReference>
<organism evidence="2">
    <name type="scientific">marine metagenome</name>
    <dbReference type="NCBI Taxonomy" id="408172"/>
    <lineage>
        <taxon>unclassified sequences</taxon>
        <taxon>metagenomes</taxon>
        <taxon>ecological metagenomes</taxon>
    </lineage>
</organism>
<dbReference type="Pfam" id="PF01408">
    <property type="entry name" value="GFO_IDH_MocA"/>
    <property type="match status" value="1"/>
</dbReference>
<evidence type="ECO:0000313" key="2">
    <source>
        <dbReference type="EMBL" id="SVB93518.1"/>
    </source>
</evidence>
<dbReference type="InterPro" id="IPR052515">
    <property type="entry name" value="Gfo/Idh/MocA_Oxidoreductase"/>
</dbReference>
<name>A0A382I1U9_9ZZZZ</name>
<sequence length="281" mass="30540">MGGFAGFHRRALASLVADGRAEHVAQVAPPPDHDLFADEIGALHESGVAVHDSLRQLLAAERQKVDLLCIPTGIPLHRPMVVATCEAGVNVLVEKPAAGSIQDVDAMITARDRGTIACAVGFQHLYQPSTHRLKRWLVKERFGRVLRIRGFGCWPRGDDYFSRNGWAGELALGDTWVLDGPHNNALAHSVNLMGFLAGATVESSASPVAITAELYSTNPIRSADTVSLRTTTREQIEICFAVSHATEQNTNPGFGIDTTSARLEFGFDNQLTVRWHDGRVE</sequence>
<dbReference type="Gene3D" id="3.40.50.720">
    <property type="entry name" value="NAD(P)-binding Rossmann-like Domain"/>
    <property type="match status" value="1"/>
</dbReference>
<dbReference type="SUPFAM" id="SSF55347">
    <property type="entry name" value="Glyceraldehyde-3-phosphate dehydrogenase-like, C-terminal domain"/>
    <property type="match status" value="1"/>
</dbReference>
<evidence type="ECO:0000259" key="1">
    <source>
        <dbReference type="Pfam" id="PF01408"/>
    </source>
</evidence>
<accession>A0A382I1U9</accession>
<proteinExistence type="predicted"/>
<dbReference type="InterPro" id="IPR036291">
    <property type="entry name" value="NAD(P)-bd_dom_sf"/>
</dbReference>
<gene>
    <name evidence="2" type="ORF">METZ01_LOCUS246372</name>
</gene>
<dbReference type="PANTHER" id="PTHR43249">
    <property type="entry name" value="UDP-N-ACETYL-2-AMINO-2-DEOXY-D-GLUCURONATE OXIDASE"/>
    <property type="match status" value="1"/>
</dbReference>
<dbReference type="PANTHER" id="PTHR43249:SF1">
    <property type="entry name" value="D-GLUCOSIDE 3-DEHYDROGENASE"/>
    <property type="match status" value="1"/>
</dbReference>
<dbReference type="AlphaFoldDB" id="A0A382I1U9"/>
<feature type="domain" description="Gfo/Idh/MocA-like oxidoreductase N-terminal" evidence="1">
    <location>
        <begin position="43"/>
        <end position="121"/>
    </location>
</feature>
<protein>
    <recommendedName>
        <fullName evidence="1">Gfo/Idh/MocA-like oxidoreductase N-terminal domain-containing protein</fullName>
    </recommendedName>
</protein>
<dbReference type="InterPro" id="IPR000683">
    <property type="entry name" value="Gfo/Idh/MocA-like_OxRdtase_N"/>
</dbReference>